<dbReference type="HOGENOM" id="CLU_1783697_0_0_0"/>
<dbReference type="RefSeq" id="WP_013557845.1">
    <property type="nucleotide sequence ID" value="NC_014958.1"/>
</dbReference>
<reference evidence="2 3" key="1">
    <citation type="journal article" date="2011" name="Stand. Genomic Sci.">
        <title>Complete genome sequence of Deinococcus maricopensis type strain (LB-34).</title>
        <authorList>
            <person name="Pukall R."/>
            <person name="Zeytun A."/>
            <person name="Lucas S."/>
            <person name="Lapidus A."/>
            <person name="Hammon N."/>
            <person name="Deshpande S."/>
            <person name="Nolan M."/>
            <person name="Cheng J.F."/>
            <person name="Pitluck S."/>
            <person name="Liolios K."/>
            <person name="Pagani I."/>
            <person name="Mikhailova N."/>
            <person name="Ivanova N."/>
            <person name="Mavromatis K."/>
            <person name="Pati A."/>
            <person name="Tapia R."/>
            <person name="Han C."/>
            <person name="Goodwin L."/>
            <person name="Chen A."/>
            <person name="Palaniappan K."/>
            <person name="Land M."/>
            <person name="Hauser L."/>
            <person name="Chang Y.J."/>
            <person name="Jeffries C.D."/>
            <person name="Brambilla E.M."/>
            <person name="Rohde M."/>
            <person name="Goker M."/>
            <person name="Detter J.C."/>
            <person name="Woyke T."/>
            <person name="Bristow J."/>
            <person name="Eisen J.A."/>
            <person name="Markowitz V."/>
            <person name="Hugenholtz P."/>
            <person name="Kyrpides N.C."/>
            <person name="Klenk H.P."/>
        </authorList>
    </citation>
    <scope>NUCLEOTIDE SEQUENCE [LARGE SCALE GENOMIC DNA]</scope>
    <source>
        <strain evidence="3">DSM 21211 / LMG 22137 / NRRL B-23946 / LB-34</strain>
    </source>
</reference>
<name>E8UBA2_DEIML</name>
<gene>
    <name evidence="2" type="ordered locus">Deima_2711</name>
</gene>
<reference evidence="3" key="2">
    <citation type="submission" date="2011-01" db="EMBL/GenBank/DDBJ databases">
        <title>The complete genome of Deinococcus maricopensis DSM 21211.</title>
        <authorList>
            <consortium name="US DOE Joint Genome Institute (JGI-PGF)"/>
            <person name="Lucas S."/>
            <person name="Copeland A."/>
            <person name="Lapidus A."/>
            <person name="Goodwin L."/>
            <person name="Pitluck S."/>
            <person name="Kyrpides N."/>
            <person name="Mavromatis K."/>
            <person name="Pagani I."/>
            <person name="Ivanova N."/>
            <person name="Ovchinnikova G."/>
            <person name="Zeytun A."/>
            <person name="Detter J.C."/>
            <person name="Han C."/>
            <person name="Land M."/>
            <person name="Hauser L."/>
            <person name="Markowitz V."/>
            <person name="Cheng J.-F."/>
            <person name="Hugenholtz P."/>
            <person name="Woyke T."/>
            <person name="Wu D."/>
            <person name="Pukall R."/>
            <person name="Gehrich-Schroeter G."/>
            <person name="Brambilla E."/>
            <person name="Klenk H.-P."/>
            <person name="Eisen J.A."/>
        </authorList>
    </citation>
    <scope>NUCLEOTIDE SEQUENCE [LARGE SCALE GENOMIC DNA]</scope>
    <source>
        <strain evidence="3">DSM 21211 / LMG 22137 / NRRL B-23946 / LB-34</strain>
    </source>
</reference>
<feature type="chain" id="PRO_5003228512" evidence="1">
    <location>
        <begin position="21"/>
        <end position="151"/>
    </location>
</feature>
<evidence type="ECO:0000256" key="1">
    <source>
        <dbReference type="SAM" id="SignalP"/>
    </source>
</evidence>
<sequence precursor="true">MTFKHLLMASALLVPSTASAAVPGWVYRSVMVASDGTFLGTCTGAGDVRSFGNSSGPYGSKSSATSIYNPSPNARYGGTFSRLSAYHPGTAEAPYLLRADSPLGQMVANSGYRASASVAGQLRTASGVARVSVSSFLTGAVHPDELRAACD</sequence>
<dbReference type="STRING" id="709986.Deima_2711"/>
<organism evidence="2 3">
    <name type="scientific">Deinococcus maricopensis (strain DSM 21211 / LMG 22137 / NRRL B-23946 / LB-34)</name>
    <dbReference type="NCBI Taxonomy" id="709986"/>
    <lineage>
        <taxon>Bacteria</taxon>
        <taxon>Thermotogati</taxon>
        <taxon>Deinococcota</taxon>
        <taxon>Deinococci</taxon>
        <taxon>Deinococcales</taxon>
        <taxon>Deinococcaceae</taxon>
        <taxon>Deinococcus</taxon>
    </lineage>
</organism>
<evidence type="ECO:0000313" key="3">
    <source>
        <dbReference type="Proteomes" id="UP000008635"/>
    </source>
</evidence>
<dbReference type="KEGG" id="dmr:Deima_2711"/>
<dbReference type="AlphaFoldDB" id="E8UBA2"/>
<dbReference type="Proteomes" id="UP000008635">
    <property type="component" value="Chromosome"/>
</dbReference>
<keyword evidence="1" id="KW-0732">Signal</keyword>
<keyword evidence="3" id="KW-1185">Reference proteome</keyword>
<protein>
    <submittedName>
        <fullName evidence="2">Uncharacterized protein</fullName>
    </submittedName>
</protein>
<dbReference type="EMBL" id="CP002454">
    <property type="protein sequence ID" value="ADV68341.1"/>
    <property type="molecule type" value="Genomic_DNA"/>
</dbReference>
<evidence type="ECO:0000313" key="2">
    <source>
        <dbReference type="EMBL" id="ADV68341.1"/>
    </source>
</evidence>
<accession>E8UBA2</accession>
<feature type="signal peptide" evidence="1">
    <location>
        <begin position="1"/>
        <end position="20"/>
    </location>
</feature>
<proteinExistence type="predicted"/>